<dbReference type="PANTHER" id="PTHR38593">
    <property type="entry name" value="BLR2558 PROTEIN"/>
    <property type="match status" value="1"/>
</dbReference>
<dbReference type="InterPro" id="IPR025419">
    <property type="entry name" value="DUF4142"/>
</dbReference>
<evidence type="ECO:0000256" key="1">
    <source>
        <dbReference type="SAM" id="SignalP"/>
    </source>
</evidence>
<feature type="chain" id="PRO_5013394385" description="DUF4142 domain-containing protein" evidence="1">
    <location>
        <begin position="26"/>
        <end position="191"/>
    </location>
</feature>
<proteinExistence type="predicted"/>
<gene>
    <name evidence="3" type="ORF">SAMN06296052_11789</name>
</gene>
<dbReference type="Proteomes" id="UP000198432">
    <property type="component" value="Unassembled WGS sequence"/>
</dbReference>
<reference evidence="4" key="1">
    <citation type="submission" date="2017-06" db="EMBL/GenBank/DDBJ databases">
        <authorList>
            <person name="Varghese N."/>
            <person name="Submissions S."/>
        </authorList>
    </citation>
    <scope>NUCLEOTIDE SEQUENCE [LARGE SCALE GENOMIC DNA]</scope>
    <source>
        <strain evidence="4">NKM1</strain>
    </source>
</reference>
<dbReference type="PROSITE" id="PS51257">
    <property type="entry name" value="PROKAR_LIPOPROTEIN"/>
    <property type="match status" value="1"/>
</dbReference>
<evidence type="ECO:0000259" key="2">
    <source>
        <dbReference type="Pfam" id="PF13628"/>
    </source>
</evidence>
<dbReference type="Gene3D" id="1.20.1260.10">
    <property type="match status" value="1"/>
</dbReference>
<evidence type="ECO:0000313" key="3">
    <source>
        <dbReference type="EMBL" id="SNS93888.1"/>
    </source>
</evidence>
<dbReference type="InterPro" id="IPR012347">
    <property type="entry name" value="Ferritin-like"/>
</dbReference>
<dbReference type="EMBL" id="FZOQ01000017">
    <property type="protein sequence ID" value="SNS93888.1"/>
    <property type="molecule type" value="Genomic_DNA"/>
</dbReference>
<organism evidence="3 4">
    <name type="scientific">Pontibacter ummariensis</name>
    <dbReference type="NCBI Taxonomy" id="1610492"/>
    <lineage>
        <taxon>Bacteria</taxon>
        <taxon>Pseudomonadati</taxon>
        <taxon>Bacteroidota</taxon>
        <taxon>Cytophagia</taxon>
        <taxon>Cytophagales</taxon>
        <taxon>Hymenobacteraceae</taxon>
        <taxon>Pontibacter</taxon>
    </lineage>
</organism>
<accession>A0A239IKX8</accession>
<name>A0A239IKX8_9BACT</name>
<feature type="signal peptide" evidence="1">
    <location>
        <begin position="1"/>
        <end position="25"/>
    </location>
</feature>
<dbReference type="PANTHER" id="PTHR38593:SF1">
    <property type="entry name" value="BLR2558 PROTEIN"/>
    <property type="match status" value="1"/>
</dbReference>
<keyword evidence="4" id="KW-1185">Reference proteome</keyword>
<dbReference type="AlphaFoldDB" id="A0A239IKX8"/>
<dbReference type="Pfam" id="PF13628">
    <property type="entry name" value="DUF4142"/>
    <property type="match status" value="1"/>
</dbReference>
<feature type="domain" description="DUF4142" evidence="2">
    <location>
        <begin position="44"/>
        <end position="177"/>
    </location>
</feature>
<evidence type="ECO:0000313" key="4">
    <source>
        <dbReference type="Proteomes" id="UP000198432"/>
    </source>
</evidence>
<sequence>MFFDKVLATLFGLLFLLMLGCDGTATDSEPTEMISITETRTLEEDPAFWDYAASSNLLQVEAGKVAMEQAQTEQIRAMAQKAIQYHGDALKELQRLTAKQKNIQLPDTLGGADWGLVQDLKLLEGEEFDARYRDFVISTHKAQLSRYKEAILKADDQHIRGWLMQMRSHLREEINELARLDTTAVTAEEQL</sequence>
<keyword evidence="1" id="KW-0732">Signal</keyword>
<protein>
    <recommendedName>
        <fullName evidence="2">DUF4142 domain-containing protein</fullName>
    </recommendedName>
</protein>